<sequence>MEDMRRMTLDEALLGTDSIRQVRATRDGVFWLASIAAEDGRTTIRRWDGQQVEDLTPDSEVRTRVMEYGGGAYAVADDVVAWCDDRTKQVWVARDGRVHAVTPPSERFRYGGLALAPDHDLIVCVREDHAVDPEERTEIVTLDLAADNTEGGRVLVTGADFYAGVTVHGDQVAWFQWMHPNMSWDTAEVFTCPLGDPAALVAVAATDGVSAQHPLWLGNGTLAWVSDESGYWNWTVRDGDFRHQWLVPHDCSIPTWVLDAPPSAAVGEDLLATVEIAGGRGALALVRPSDGGVTYPLPGTAMIESVAARGEELFVIAEWPDRPASLVRISPTGVRHEIVTSQRWEGASIPQARWSEGPAGAVQSWFYPAPGATAPTPLLVLTHGGPTSVHHPSFDRSVQFWASRGVAVLDVNYSGSTGFGRAYRERLKGQWGVLEVADVAAAVQEVCQAGLADPGKVVIAGGSAGGYTTLQALVSSDIFAAGMSSYGIGDLTTLVSSTHKAESRYTFSLVGPFPEAEQLYRDRSPINHLDRLKTPMLILQGLQDKVVPPDQAFSLAEAVRSQGLPVALVTFENEGHGFRSLDARRSALESKVSFLEQVLDLPPSDDVPRLIIENLSSGGTPEE</sequence>
<proteinExistence type="predicted"/>
<reference evidence="2 3" key="1">
    <citation type="submission" date="2018-11" db="EMBL/GenBank/DDBJ databases">
        <title>Genomes From Bacteria Associated with the Canine Oral Cavity: a Test Case for Automated Genome-Based Taxonomic Assignment.</title>
        <authorList>
            <person name="Coil D.A."/>
            <person name="Jospin G."/>
            <person name="Darling A.E."/>
            <person name="Wallis C."/>
            <person name="Davis I.J."/>
            <person name="Harris S."/>
            <person name="Eisen J.A."/>
            <person name="Holcombe L.J."/>
            <person name="O'Flynn C."/>
        </authorList>
    </citation>
    <scope>NUCLEOTIDE SEQUENCE [LARGE SCALE GENOMIC DNA]</scope>
    <source>
        <strain evidence="2 3">OH2822_COT-296</strain>
    </source>
</reference>
<dbReference type="Gene3D" id="3.40.50.1820">
    <property type="entry name" value="alpha/beta hydrolase"/>
    <property type="match status" value="1"/>
</dbReference>
<dbReference type="EMBL" id="RQYT01000002">
    <property type="protein sequence ID" value="RRD51068.1"/>
    <property type="molecule type" value="Genomic_DNA"/>
</dbReference>
<comment type="caution">
    <text evidence="2">The sequence shown here is derived from an EMBL/GenBank/DDBJ whole genome shotgun (WGS) entry which is preliminary data.</text>
</comment>
<dbReference type="GO" id="GO:0008236">
    <property type="term" value="F:serine-type peptidase activity"/>
    <property type="evidence" value="ECO:0007669"/>
    <property type="project" value="InterPro"/>
</dbReference>
<name>A0A3P1WYS2_9ACTN</name>
<evidence type="ECO:0000313" key="3">
    <source>
        <dbReference type="Proteomes" id="UP000280935"/>
    </source>
</evidence>
<dbReference type="InterPro" id="IPR001375">
    <property type="entry name" value="Peptidase_S9_cat"/>
</dbReference>
<dbReference type="OrthoDB" id="128799at2"/>
<protein>
    <submittedName>
        <fullName evidence="2">S9 family peptidase</fullName>
    </submittedName>
</protein>
<dbReference type="PANTHER" id="PTHR43056">
    <property type="entry name" value="PEPTIDASE S9 PROLYL OLIGOPEPTIDASE"/>
    <property type="match status" value="1"/>
</dbReference>
<dbReference type="SUPFAM" id="SSF69304">
    <property type="entry name" value="Tricorn protease N-terminal domain"/>
    <property type="match status" value="1"/>
</dbReference>
<evidence type="ECO:0000313" key="2">
    <source>
        <dbReference type="EMBL" id="RRD51068.1"/>
    </source>
</evidence>
<evidence type="ECO:0000259" key="1">
    <source>
        <dbReference type="Pfam" id="PF00326"/>
    </source>
</evidence>
<dbReference type="SUPFAM" id="SSF53474">
    <property type="entry name" value="alpha/beta-Hydrolases"/>
    <property type="match status" value="1"/>
</dbReference>
<gene>
    <name evidence="2" type="ORF">EII35_01295</name>
</gene>
<feature type="domain" description="Peptidase S9 prolyl oligopeptidase catalytic" evidence="1">
    <location>
        <begin position="392"/>
        <end position="600"/>
    </location>
</feature>
<dbReference type="InterPro" id="IPR029058">
    <property type="entry name" value="AB_hydrolase_fold"/>
</dbReference>
<dbReference type="AlphaFoldDB" id="A0A3P1WYS2"/>
<accession>A0A3P1WYS2</accession>
<dbReference type="Proteomes" id="UP000280935">
    <property type="component" value="Unassembled WGS sequence"/>
</dbReference>
<dbReference type="Pfam" id="PF00326">
    <property type="entry name" value="Peptidase_S9"/>
    <property type="match status" value="1"/>
</dbReference>
<dbReference type="InterPro" id="IPR050585">
    <property type="entry name" value="Xaa-Pro_dipeptidyl-ppase/CocE"/>
</dbReference>
<dbReference type="PANTHER" id="PTHR43056:SF5">
    <property type="entry name" value="PEPTIDASE S9 PROLYL OLIGOPEPTIDASE CATALYTIC DOMAIN-CONTAINING PROTEIN"/>
    <property type="match status" value="1"/>
</dbReference>
<dbReference type="GO" id="GO:0006508">
    <property type="term" value="P:proteolysis"/>
    <property type="evidence" value="ECO:0007669"/>
    <property type="project" value="InterPro"/>
</dbReference>
<organism evidence="2 3">
    <name type="scientific">Arachnia propionica</name>
    <dbReference type="NCBI Taxonomy" id="1750"/>
    <lineage>
        <taxon>Bacteria</taxon>
        <taxon>Bacillati</taxon>
        <taxon>Actinomycetota</taxon>
        <taxon>Actinomycetes</taxon>
        <taxon>Propionibacteriales</taxon>
        <taxon>Propionibacteriaceae</taxon>
        <taxon>Arachnia</taxon>
    </lineage>
</organism>